<evidence type="ECO:0000313" key="12">
    <source>
        <dbReference type="EMBL" id="MBB5316459.1"/>
    </source>
</evidence>
<dbReference type="InterPro" id="IPR038521">
    <property type="entry name" value="ThiC/Bza_core_dom"/>
</dbReference>
<dbReference type="EMBL" id="JACHDY010000001">
    <property type="protein sequence ID" value="MBB5316459.1"/>
    <property type="molecule type" value="Genomic_DNA"/>
</dbReference>
<evidence type="ECO:0000256" key="2">
    <source>
        <dbReference type="ARBA" id="ARBA00022485"/>
    </source>
</evidence>
<keyword evidence="4 10" id="KW-0479">Metal-binding</keyword>
<evidence type="ECO:0000313" key="13">
    <source>
        <dbReference type="Proteomes" id="UP000568106"/>
    </source>
</evidence>
<dbReference type="GO" id="GO:0051539">
    <property type="term" value="F:4 iron, 4 sulfur cluster binding"/>
    <property type="evidence" value="ECO:0007669"/>
    <property type="project" value="UniProtKB-KW"/>
</dbReference>
<dbReference type="InterPro" id="IPR002817">
    <property type="entry name" value="ThiC/BzaA/B"/>
</dbReference>
<comment type="pathway">
    <text evidence="10">Cofactor biosynthesis; thiamine diphosphate biosynthesis.</text>
</comment>
<dbReference type="NCBIfam" id="NF009895">
    <property type="entry name" value="PRK13352.1"/>
    <property type="match status" value="1"/>
</dbReference>
<evidence type="ECO:0000256" key="4">
    <source>
        <dbReference type="ARBA" id="ARBA00022723"/>
    </source>
</evidence>
<dbReference type="HAMAP" id="MF_00089">
    <property type="entry name" value="ThiC"/>
    <property type="match status" value="1"/>
</dbReference>
<organism evidence="12 13">
    <name type="scientific">Tunturiibacter empetritectus</name>
    <dbReference type="NCBI Taxonomy" id="3069691"/>
    <lineage>
        <taxon>Bacteria</taxon>
        <taxon>Pseudomonadati</taxon>
        <taxon>Acidobacteriota</taxon>
        <taxon>Terriglobia</taxon>
        <taxon>Terriglobales</taxon>
        <taxon>Acidobacteriaceae</taxon>
        <taxon>Tunturiibacter</taxon>
    </lineage>
</organism>
<evidence type="ECO:0000256" key="6">
    <source>
        <dbReference type="ARBA" id="ARBA00022977"/>
    </source>
</evidence>
<evidence type="ECO:0000256" key="5">
    <source>
        <dbReference type="ARBA" id="ARBA00022833"/>
    </source>
</evidence>
<dbReference type="EC" id="4.1.99.17" evidence="10"/>
<feature type="binding site" evidence="10">
    <location>
        <position position="456"/>
    </location>
    <ligand>
        <name>[4Fe-4S] cluster</name>
        <dbReference type="ChEBI" id="CHEBI:49883"/>
        <note>4Fe-4S-S-AdoMet</note>
    </ligand>
</feature>
<dbReference type="Proteomes" id="UP000568106">
    <property type="component" value="Unassembled WGS sequence"/>
</dbReference>
<feature type="binding site" evidence="10">
    <location>
        <begin position="225"/>
        <end position="227"/>
    </location>
    <ligand>
        <name>substrate</name>
    </ligand>
</feature>
<comment type="function">
    <text evidence="1 10">Catalyzes the synthesis of the hydroxymethylpyrimidine phosphate (HMP-P) moiety of thiamine from aminoimidazole ribotide (AIR) in a radical S-adenosyl-L-methionine (SAM)-dependent reaction.</text>
</comment>
<keyword evidence="2 10" id="KW-0004">4Fe-4S</keyword>
<evidence type="ECO:0000256" key="9">
    <source>
        <dbReference type="ARBA" id="ARBA00023239"/>
    </source>
</evidence>
<feature type="binding site" evidence="10">
    <location>
        <position position="461"/>
    </location>
    <ligand>
        <name>[4Fe-4S] cluster</name>
        <dbReference type="ChEBI" id="CHEBI:49883"/>
        <note>4Fe-4S-S-AdoMet</note>
    </ligand>
</feature>
<accession>A0A7W8IFW4</accession>
<dbReference type="InterPro" id="IPR037509">
    <property type="entry name" value="ThiC"/>
</dbReference>
<evidence type="ECO:0000256" key="10">
    <source>
        <dbReference type="HAMAP-Rule" id="MF_00089"/>
    </source>
</evidence>
<keyword evidence="3 10" id="KW-0949">S-adenosyl-L-methionine</keyword>
<reference evidence="12" key="1">
    <citation type="submission" date="2020-08" db="EMBL/GenBank/DDBJ databases">
        <title>Genomic Encyclopedia of Type Strains, Phase IV (KMG-V): Genome sequencing to study the core and pangenomes of soil and plant-associated prokaryotes.</title>
        <authorList>
            <person name="Whitman W."/>
        </authorList>
    </citation>
    <scope>NUCLEOTIDE SEQUENCE [LARGE SCALE GENOMIC DNA]</scope>
    <source>
        <strain evidence="12">M8UP27</strain>
    </source>
</reference>
<dbReference type="SFLD" id="SFLDF00407">
    <property type="entry name" value="phosphomethylpyrimidine_syntha"/>
    <property type="match status" value="1"/>
</dbReference>
<feature type="binding site" evidence="10">
    <location>
        <position position="170"/>
    </location>
    <ligand>
        <name>substrate</name>
    </ligand>
</feature>
<dbReference type="Pfam" id="PF01964">
    <property type="entry name" value="ThiC_Rad_SAM"/>
    <property type="match status" value="1"/>
</dbReference>
<comment type="caution">
    <text evidence="12">The sequence shown here is derived from an EMBL/GenBank/DDBJ whole genome shotgun (WGS) entry which is preliminary data.</text>
</comment>
<comment type="similarity">
    <text evidence="10">Belongs to the ThiC family.</text>
</comment>
<keyword evidence="5 10" id="KW-0862">Zinc</keyword>
<keyword evidence="9 10" id="KW-0456">Lyase</keyword>
<dbReference type="FunFam" id="3.20.20.540:FF:000001">
    <property type="entry name" value="Phosphomethylpyrimidine synthase"/>
    <property type="match status" value="1"/>
</dbReference>
<comment type="cofactor">
    <cofactor evidence="10">
        <name>[4Fe-4S] cluster</name>
        <dbReference type="ChEBI" id="CHEBI:49883"/>
    </cofactor>
    <text evidence="10">Binds 1 [4Fe-4S] cluster per subunit. The cluster is coordinated with 3 cysteines and an exchangeable S-adenosyl-L-methionine.</text>
</comment>
<keyword evidence="7 10" id="KW-0408">Iron</keyword>
<gene>
    <name evidence="10" type="primary">thiC</name>
    <name evidence="12" type="ORF">HDF09_001109</name>
</gene>
<feature type="binding site" evidence="10">
    <location>
        <begin position="266"/>
        <end position="269"/>
    </location>
    <ligand>
        <name>substrate</name>
    </ligand>
</feature>
<dbReference type="SFLD" id="SFLDG01114">
    <property type="entry name" value="phosphomethylpyrimidine_syntha"/>
    <property type="match status" value="1"/>
</dbReference>
<keyword evidence="6 10" id="KW-0784">Thiamine biosynthesis</keyword>
<feature type="binding site" evidence="10">
    <location>
        <position position="205"/>
    </location>
    <ligand>
        <name>substrate</name>
    </ligand>
</feature>
<feature type="binding site" evidence="10">
    <location>
        <position position="112"/>
    </location>
    <ligand>
        <name>substrate</name>
    </ligand>
</feature>
<keyword evidence="8 10" id="KW-0411">Iron-sulfur</keyword>
<dbReference type="UniPathway" id="UPA00060"/>
<dbReference type="GO" id="GO:0070284">
    <property type="term" value="F:phosphomethylpyrimidine synthase activity"/>
    <property type="evidence" value="ECO:0007669"/>
    <property type="project" value="UniProtKB-EC"/>
</dbReference>
<dbReference type="PANTHER" id="PTHR30557">
    <property type="entry name" value="THIAMINE BIOSYNTHESIS PROTEIN THIC"/>
    <property type="match status" value="1"/>
</dbReference>
<protein>
    <recommendedName>
        <fullName evidence="10">Phosphomethylpyrimidine synthase</fullName>
        <ecNumber evidence="10">4.1.99.17</ecNumber>
    </recommendedName>
    <alternativeName>
        <fullName evidence="10">Hydroxymethylpyrimidine phosphate synthase</fullName>
        <shortName evidence="10">HMP-P synthase</shortName>
        <shortName evidence="10">HMP-phosphate synthase</shortName>
        <shortName evidence="10">HMPP synthase</shortName>
    </alternativeName>
    <alternativeName>
        <fullName evidence="10">Thiamine biosynthesis protein ThiC</fullName>
    </alternativeName>
</protein>
<dbReference type="NCBIfam" id="NF006763">
    <property type="entry name" value="PRK09284.1"/>
    <property type="match status" value="1"/>
</dbReference>
<dbReference type="GO" id="GO:0008270">
    <property type="term" value="F:zinc ion binding"/>
    <property type="evidence" value="ECO:0007669"/>
    <property type="project" value="UniProtKB-UniRule"/>
</dbReference>
<dbReference type="GO" id="GO:0005829">
    <property type="term" value="C:cytosol"/>
    <property type="evidence" value="ECO:0007669"/>
    <property type="project" value="TreeGrafter"/>
</dbReference>
<dbReference type="GO" id="GO:0009229">
    <property type="term" value="P:thiamine diphosphate biosynthetic process"/>
    <property type="evidence" value="ECO:0007669"/>
    <property type="project" value="UniProtKB-UniRule"/>
</dbReference>
<evidence type="ECO:0000256" key="3">
    <source>
        <dbReference type="ARBA" id="ARBA00022691"/>
    </source>
</evidence>
<name>A0A7W8IFW4_9BACT</name>
<dbReference type="AlphaFoldDB" id="A0A7W8IFW4"/>
<feature type="region of interest" description="Disordered" evidence="11">
    <location>
        <begin position="1"/>
        <end position="21"/>
    </location>
</feature>
<proteinExistence type="inferred from homology"/>
<dbReference type="Gene3D" id="3.20.20.540">
    <property type="entry name" value="Radical SAM ThiC family, central domain"/>
    <property type="match status" value="1"/>
</dbReference>
<dbReference type="GO" id="GO:0009228">
    <property type="term" value="P:thiamine biosynthetic process"/>
    <property type="evidence" value="ECO:0007669"/>
    <property type="project" value="UniProtKB-UniRule"/>
</dbReference>
<feature type="binding site" evidence="10">
    <location>
        <position position="309"/>
    </location>
    <ligand>
        <name>Zn(2+)</name>
        <dbReference type="ChEBI" id="CHEBI:29105"/>
    </ligand>
</feature>
<evidence type="ECO:0000256" key="7">
    <source>
        <dbReference type="ARBA" id="ARBA00023004"/>
    </source>
</evidence>
<evidence type="ECO:0000256" key="11">
    <source>
        <dbReference type="SAM" id="MobiDB-lite"/>
    </source>
</evidence>
<comment type="catalytic activity">
    <reaction evidence="10">
        <text>5-amino-1-(5-phospho-beta-D-ribosyl)imidazole + S-adenosyl-L-methionine = 4-amino-2-methyl-5-(phosphooxymethyl)pyrimidine + CO + 5'-deoxyadenosine + formate + L-methionine + 3 H(+)</text>
        <dbReference type="Rhea" id="RHEA:24840"/>
        <dbReference type="ChEBI" id="CHEBI:15378"/>
        <dbReference type="ChEBI" id="CHEBI:15740"/>
        <dbReference type="ChEBI" id="CHEBI:17245"/>
        <dbReference type="ChEBI" id="CHEBI:17319"/>
        <dbReference type="ChEBI" id="CHEBI:57844"/>
        <dbReference type="ChEBI" id="CHEBI:58354"/>
        <dbReference type="ChEBI" id="CHEBI:59789"/>
        <dbReference type="ChEBI" id="CHEBI:137981"/>
        <dbReference type="EC" id="4.1.99.17"/>
    </reaction>
</comment>
<feature type="binding site" evidence="10">
    <location>
        <position position="332"/>
    </location>
    <ligand>
        <name>substrate</name>
    </ligand>
</feature>
<dbReference type="SFLD" id="SFLDS00113">
    <property type="entry name" value="Radical_SAM_Phosphomethylpyrim"/>
    <property type="match status" value="1"/>
</dbReference>
<dbReference type="PANTHER" id="PTHR30557:SF1">
    <property type="entry name" value="PHOSPHOMETHYLPYRIMIDINE SYNTHASE, CHLOROPLASTIC"/>
    <property type="match status" value="1"/>
</dbReference>
<feature type="binding site" evidence="10">
    <location>
        <position position="141"/>
    </location>
    <ligand>
        <name>substrate</name>
    </ligand>
</feature>
<feature type="binding site" evidence="10">
    <location>
        <position position="305"/>
    </location>
    <ligand>
        <name>substrate</name>
    </ligand>
</feature>
<dbReference type="NCBIfam" id="TIGR00190">
    <property type="entry name" value="thiC"/>
    <property type="match status" value="1"/>
</dbReference>
<feature type="binding site" evidence="10">
    <location>
        <position position="373"/>
    </location>
    <ligand>
        <name>Zn(2+)</name>
        <dbReference type="ChEBI" id="CHEBI:29105"/>
    </ligand>
</feature>
<evidence type="ECO:0000256" key="8">
    <source>
        <dbReference type="ARBA" id="ARBA00023014"/>
    </source>
</evidence>
<keyword evidence="13" id="KW-1185">Reference proteome</keyword>
<feature type="binding site" evidence="10">
    <location>
        <position position="453"/>
    </location>
    <ligand>
        <name>[4Fe-4S] cluster</name>
        <dbReference type="ChEBI" id="CHEBI:49883"/>
        <note>4Fe-4S-S-AdoMet</note>
    </ligand>
</feature>
<sequence>MSENGNGANGNGNGAHSHGNDYKVPTGRAEWIVKRKAEAALTGDTNMSQMHFARKGLITEEMAYVAQREKIAAELVRSEVAKGTMIIPANINHVELEPMAIGVESLCKINANIGNSALVSNVDEELRKLHTAVHFGADTVMDLSTGGDIPMIREQILRHSPVPIGTVPLYEALSRVKRVEDLNIDLYLEVIEEQAQQGVDYFTIHAGVLIEYVPLVAKRITGIVSRGGAILAQWMTSKHKQNFLYENFDRITKVMAKYDVSYSLGDGLRPGCLADASDEAQFAELKTLGELTRQAWKSDVQVMIEGPGHIPMDQIKLQVDKEVELCDGAPFYVLGPLVTDIAPGYDHITSAIGAAMIGWHGAAMLCYVTPKEHLGLPNEKDVKDGIIAYKIAAHAADVARHRPGARDRDDAISHARYTFDWDKQFALSLDPETARGMHDETLPDDYYKEAAFCSMCGPKFCSMNWSSKVDEFNAKEHGLHKQDLTQIVTEQMALRG</sequence>
<evidence type="ECO:0000256" key="1">
    <source>
        <dbReference type="ARBA" id="ARBA00003175"/>
    </source>
</evidence>
<dbReference type="Gene3D" id="6.10.250.620">
    <property type="match status" value="1"/>
</dbReference>